<dbReference type="OrthoDB" id="839535at2"/>
<feature type="compositionally biased region" description="Polar residues" evidence="1">
    <location>
        <begin position="96"/>
        <end position="122"/>
    </location>
</feature>
<evidence type="ECO:0000313" key="4">
    <source>
        <dbReference type="Proteomes" id="UP000248882"/>
    </source>
</evidence>
<reference evidence="3 4" key="1">
    <citation type="submission" date="2018-06" db="EMBL/GenBank/DDBJ databases">
        <title>Genomic Encyclopedia of Archaeal and Bacterial Type Strains, Phase II (KMG-II): from individual species to whole genera.</title>
        <authorList>
            <person name="Goeker M."/>
        </authorList>
    </citation>
    <scope>NUCLEOTIDE SEQUENCE [LARGE SCALE GENOMIC DNA]</scope>
    <source>
        <strain evidence="3 4">DSM 19830</strain>
    </source>
</reference>
<evidence type="ECO:0000313" key="3">
    <source>
        <dbReference type="EMBL" id="PZX50216.1"/>
    </source>
</evidence>
<dbReference type="EMBL" id="QKZT01000012">
    <property type="protein sequence ID" value="PZX50216.1"/>
    <property type="molecule type" value="Genomic_DNA"/>
</dbReference>
<name>A0A2W7QSQ4_9BACT</name>
<accession>A0A2W7QSQ4</accession>
<gene>
    <name evidence="3" type="ORF">LV85_02834</name>
</gene>
<evidence type="ECO:0000256" key="1">
    <source>
        <dbReference type="SAM" id="MobiDB-lite"/>
    </source>
</evidence>
<dbReference type="Proteomes" id="UP000248882">
    <property type="component" value="Unassembled WGS sequence"/>
</dbReference>
<keyword evidence="2" id="KW-0812">Transmembrane</keyword>
<feature type="region of interest" description="Disordered" evidence="1">
    <location>
        <begin position="90"/>
        <end position="122"/>
    </location>
</feature>
<feature type="transmembrane region" description="Helical" evidence="2">
    <location>
        <begin position="7"/>
        <end position="26"/>
    </location>
</feature>
<keyword evidence="2" id="KW-0472">Membrane</keyword>
<keyword evidence="2" id="KW-1133">Transmembrane helix</keyword>
<protein>
    <submittedName>
        <fullName evidence="3">Uncharacterized protein</fullName>
    </submittedName>
</protein>
<keyword evidence="4" id="KW-1185">Reference proteome</keyword>
<proteinExistence type="predicted"/>
<organism evidence="3 4">
    <name type="scientific">Algoriphagus chordae</name>
    <dbReference type="NCBI Taxonomy" id="237019"/>
    <lineage>
        <taxon>Bacteria</taxon>
        <taxon>Pseudomonadati</taxon>
        <taxon>Bacteroidota</taxon>
        <taxon>Cytophagia</taxon>
        <taxon>Cytophagales</taxon>
        <taxon>Cyclobacteriaceae</taxon>
        <taxon>Algoriphagus</taxon>
    </lineage>
</organism>
<dbReference type="RefSeq" id="WP_111320492.1">
    <property type="nucleotide sequence ID" value="NZ_QKZT01000012.1"/>
</dbReference>
<comment type="caution">
    <text evidence="3">The sequence shown here is derived from an EMBL/GenBank/DDBJ whole genome shotgun (WGS) entry which is preliminary data.</text>
</comment>
<dbReference type="AlphaFoldDB" id="A0A2W7QSQ4"/>
<evidence type="ECO:0000256" key="2">
    <source>
        <dbReference type="SAM" id="Phobius"/>
    </source>
</evidence>
<feature type="transmembrane region" description="Helical" evidence="2">
    <location>
        <begin position="46"/>
        <end position="65"/>
    </location>
</feature>
<sequence>MKKLHQILQIALLVYFGAFLIFFIAFDTLGGLFGMDEITSDSMVTITLIGLIIFLAAWGSSYAAYNSLASTIKKMEIDANSLKAKIYDFEHPRNPATPTSKPSQATDLDQSNLPPRQNITDK</sequence>